<sequence>MDDMFDYDAPKTFANLYELANTNDDGADKFFDMISEKMEGAKSEPNLGIVIKESVNDYEEDPEENKENFAPDEFNDKNINLLAHQLIRSARKPRTSKIQNRHSITVEGIELELPRIKHHAMITRLDEMENTPKLDLRTRSVVKSEYKYEHIKSGSRDYLILDKSSKKFMSIAEKVRHFFNNTPPRFHSKPTIPSGSKVFKSRSLFPNDFEQSSSNTNKIIDNKQTKRSGNDSNQIQNDHNTNCNNIHSSGFKVPAAKLQTIKVLNSHDGVQVVESKELGHGGIKVLEKQPHTVPKPFSFESRKSCAVKPQNVKNEQQWMFKARPATVLKKKPFVPKHEKKCTAPQNIRLNTERRAQEWMVFEQEIKEKFSHYEEISRMKQEENKKNEMNLIKNLRQQTIHKAEPIKKYKPVLIRKSMRPVTVPHSPRFSVRPLKNCLNSISESINN</sequence>
<dbReference type="Proteomes" id="UP000325440">
    <property type="component" value="Unassembled WGS sequence"/>
</dbReference>
<comment type="subcellular location">
    <subcellularLocation>
        <location evidence="1">Cytoplasm</location>
        <location evidence="1">Cytoskeleton</location>
    </subcellularLocation>
</comment>
<evidence type="ECO:0000313" key="8">
    <source>
        <dbReference type="Proteomes" id="UP000325440"/>
    </source>
</evidence>
<evidence type="ECO:0000256" key="2">
    <source>
        <dbReference type="ARBA" id="ARBA00005885"/>
    </source>
</evidence>
<evidence type="ECO:0000256" key="5">
    <source>
        <dbReference type="SAM" id="MobiDB-lite"/>
    </source>
</evidence>
<protein>
    <submittedName>
        <fullName evidence="7">TPX2, C-terminal</fullName>
    </submittedName>
</protein>
<evidence type="ECO:0000256" key="3">
    <source>
        <dbReference type="ARBA" id="ARBA00022490"/>
    </source>
</evidence>
<reference evidence="7 8" key="1">
    <citation type="submission" date="2019-08" db="EMBL/GenBank/DDBJ databases">
        <authorList>
            <person name="Alioto T."/>
            <person name="Alioto T."/>
            <person name="Gomez Garrido J."/>
        </authorList>
    </citation>
    <scope>NUCLEOTIDE SEQUENCE [LARGE SCALE GENOMIC DNA]</scope>
</reference>
<name>A0A5E4MEI5_9HEMI</name>
<proteinExistence type="inferred from homology"/>
<gene>
    <name evidence="7" type="ORF">CINCED_3A006199</name>
</gene>
<dbReference type="AlphaFoldDB" id="A0A5E4MEI5"/>
<dbReference type="EMBL" id="CABPRJ010000500">
    <property type="protein sequence ID" value="VVC29851.1"/>
    <property type="molecule type" value="Genomic_DNA"/>
</dbReference>
<keyword evidence="4" id="KW-0206">Cytoskeleton</keyword>
<dbReference type="Pfam" id="PF06886">
    <property type="entry name" value="TPX2"/>
    <property type="match status" value="1"/>
</dbReference>
<keyword evidence="3" id="KW-0963">Cytoplasm</keyword>
<feature type="region of interest" description="Disordered" evidence="5">
    <location>
        <begin position="207"/>
        <end position="234"/>
    </location>
</feature>
<keyword evidence="8" id="KW-1185">Reference proteome</keyword>
<evidence type="ECO:0000259" key="6">
    <source>
        <dbReference type="Pfam" id="PF06886"/>
    </source>
</evidence>
<dbReference type="GO" id="GO:0005856">
    <property type="term" value="C:cytoskeleton"/>
    <property type="evidence" value="ECO:0007669"/>
    <property type="project" value="UniProtKB-SubCell"/>
</dbReference>
<organism evidence="7 8">
    <name type="scientific">Cinara cedri</name>
    <dbReference type="NCBI Taxonomy" id="506608"/>
    <lineage>
        <taxon>Eukaryota</taxon>
        <taxon>Metazoa</taxon>
        <taxon>Ecdysozoa</taxon>
        <taxon>Arthropoda</taxon>
        <taxon>Hexapoda</taxon>
        <taxon>Insecta</taxon>
        <taxon>Pterygota</taxon>
        <taxon>Neoptera</taxon>
        <taxon>Paraneoptera</taxon>
        <taxon>Hemiptera</taxon>
        <taxon>Sternorrhyncha</taxon>
        <taxon>Aphidomorpha</taxon>
        <taxon>Aphidoidea</taxon>
        <taxon>Aphididae</taxon>
        <taxon>Lachninae</taxon>
        <taxon>Cinara</taxon>
    </lineage>
</organism>
<evidence type="ECO:0000256" key="1">
    <source>
        <dbReference type="ARBA" id="ARBA00004245"/>
    </source>
</evidence>
<accession>A0A5E4MEI5</accession>
<dbReference type="OrthoDB" id="1684416at2759"/>
<evidence type="ECO:0000256" key="4">
    <source>
        <dbReference type="ARBA" id="ARBA00023212"/>
    </source>
</evidence>
<dbReference type="InterPro" id="IPR027329">
    <property type="entry name" value="TPX2_C"/>
</dbReference>
<feature type="compositionally biased region" description="Polar residues" evidence="5">
    <location>
        <begin position="209"/>
        <end position="219"/>
    </location>
</feature>
<evidence type="ECO:0000313" key="7">
    <source>
        <dbReference type="EMBL" id="VVC29851.1"/>
    </source>
</evidence>
<feature type="domain" description="TPX2 C-terminal" evidence="6">
    <location>
        <begin position="348"/>
        <end position="418"/>
    </location>
</feature>
<comment type="similarity">
    <text evidence="2">Belongs to the TPX2 family.</text>
</comment>